<dbReference type="EMBL" id="MU842950">
    <property type="protein sequence ID" value="KAK2024938.1"/>
    <property type="molecule type" value="Genomic_DNA"/>
</dbReference>
<dbReference type="Proteomes" id="UP001232148">
    <property type="component" value="Unassembled WGS sequence"/>
</dbReference>
<comment type="caution">
    <text evidence="2">The sequence shown here is derived from an EMBL/GenBank/DDBJ whole genome shotgun (WGS) entry which is preliminary data.</text>
</comment>
<evidence type="ECO:0000313" key="3">
    <source>
        <dbReference type="Proteomes" id="UP001232148"/>
    </source>
</evidence>
<gene>
    <name evidence="2" type="ORF">LX32DRAFT_79248</name>
</gene>
<proteinExistence type="predicted"/>
<dbReference type="AlphaFoldDB" id="A0AAD9H9W6"/>
<name>A0AAD9H9W6_9PEZI</name>
<accession>A0AAD9H9W6</accession>
<feature type="region of interest" description="Disordered" evidence="1">
    <location>
        <begin position="51"/>
        <end position="77"/>
    </location>
</feature>
<protein>
    <submittedName>
        <fullName evidence="2">Uncharacterized protein</fullName>
    </submittedName>
</protein>
<reference evidence="2" key="1">
    <citation type="submission" date="2021-06" db="EMBL/GenBank/DDBJ databases">
        <title>Comparative genomics, transcriptomics and evolutionary studies reveal genomic signatures of adaptation to plant cell wall in hemibiotrophic fungi.</title>
        <authorList>
            <consortium name="DOE Joint Genome Institute"/>
            <person name="Baroncelli R."/>
            <person name="Diaz J.F."/>
            <person name="Benocci T."/>
            <person name="Peng M."/>
            <person name="Battaglia E."/>
            <person name="Haridas S."/>
            <person name="Andreopoulos W."/>
            <person name="Labutti K."/>
            <person name="Pangilinan J."/>
            <person name="Floch G.L."/>
            <person name="Makela M.R."/>
            <person name="Henrissat B."/>
            <person name="Grigoriev I.V."/>
            <person name="Crouch J.A."/>
            <person name="De Vries R.P."/>
            <person name="Sukno S.A."/>
            <person name="Thon M.R."/>
        </authorList>
    </citation>
    <scope>NUCLEOTIDE SEQUENCE</scope>
    <source>
        <strain evidence="2">MAFF235873</strain>
    </source>
</reference>
<evidence type="ECO:0000256" key="1">
    <source>
        <dbReference type="SAM" id="MobiDB-lite"/>
    </source>
</evidence>
<organism evidence="2 3">
    <name type="scientific">Colletotrichum zoysiae</name>
    <dbReference type="NCBI Taxonomy" id="1216348"/>
    <lineage>
        <taxon>Eukaryota</taxon>
        <taxon>Fungi</taxon>
        <taxon>Dikarya</taxon>
        <taxon>Ascomycota</taxon>
        <taxon>Pezizomycotina</taxon>
        <taxon>Sordariomycetes</taxon>
        <taxon>Hypocreomycetidae</taxon>
        <taxon>Glomerellales</taxon>
        <taxon>Glomerellaceae</taxon>
        <taxon>Colletotrichum</taxon>
        <taxon>Colletotrichum graminicola species complex</taxon>
    </lineage>
</organism>
<evidence type="ECO:0000313" key="2">
    <source>
        <dbReference type="EMBL" id="KAK2024938.1"/>
    </source>
</evidence>
<keyword evidence="3" id="KW-1185">Reference proteome</keyword>
<sequence>MRWPWPIQGTLSLAPNVSHFHPPASVCFVCVYVCVSRDMSLASQSLIFCLSSSSSSSSSPPLQRPTINGRKRHPPVARPVSWCEAERLLLQIYN</sequence>